<dbReference type="RefSeq" id="WP_142455692.1">
    <property type="nucleotide sequence ID" value="NZ_FXTP01000016.1"/>
</dbReference>
<dbReference type="PROSITE" id="PS51257">
    <property type="entry name" value="PROKAR_LIPOPROTEIN"/>
    <property type="match status" value="1"/>
</dbReference>
<evidence type="ECO:0000256" key="1">
    <source>
        <dbReference type="SAM" id="SignalP"/>
    </source>
</evidence>
<reference evidence="2 3" key="1">
    <citation type="submission" date="2017-05" db="EMBL/GenBank/DDBJ databases">
        <authorList>
            <person name="Varghese N."/>
            <person name="Submissions S."/>
        </authorList>
    </citation>
    <scope>NUCLEOTIDE SEQUENCE [LARGE SCALE GENOMIC DNA]</scope>
    <source>
        <strain evidence="2 3">DSM 21985</strain>
    </source>
</reference>
<evidence type="ECO:0000313" key="2">
    <source>
        <dbReference type="EMBL" id="SMO92509.1"/>
    </source>
</evidence>
<dbReference type="EMBL" id="FXTP01000016">
    <property type="protein sequence ID" value="SMO92509.1"/>
    <property type="molecule type" value="Genomic_DNA"/>
</dbReference>
<dbReference type="OrthoDB" id="1524299at2"/>
<keyword evidence="1" id="KW-0732">Signal</keyword>
<gene>
    <name evidence="2" type="ORF">SAMN06265219_1161</name>
</gene>
<feature type="chain" id="PRO_5021962108" evidence="1">
    <location>
        <begin position="18"/>
        <end position="207"/>
    </location>
</feature>
<proteinExistence type="predicted"/>
<evidence type="ECO:0000313" key="3">
    <source>
        <dbReference type="Proteomes" id="UP000317557"/>
    </source>
</evidence>
<sequence>MRYTTQLLLTISLLLFAACSSTKNTAVKTVFPFTYQNGDYTITSIVMPEGDGVNMLAYYEGDNLVFRARDNDMDGLMDYVINGEASIAEINEIYQYGIREAIRLDKFKTLKSLRKYEFAANGNRFTIHTYGFLNDEVYNEFTIADTTGITLAIWLDIQANGELTDIKFGEFPWDQAQKFYTLVLNSGLQADRITAANDKMVVKRTKP</sequence>
<feature type="signal peptide" evidence="1">
    <location>
        <begin position="1"/>
        <end position="17"/>
    </location>
</feature>
<dbReference type="Proteomes" id="UP000317557">
    <property type="component" value="Unassembled WGS sequence"/>
</dbReference>
<name>A0A521F8H8_9BACT</name>
<protein>
    <submittedName>
        <fullName evidence="2">Uncharacterized protein</fullName>
    </submittedName>
</protein>
<accession>A0A521F8H8</accession>
<keyword evidence="3" id="KW-1185">Reference proteome</keyword>
<dbReference type="AlphaFoldDB" id="A0A521F8H8"/>
<organism evidence="2 3">
    <name type="scientific">Gracilimonas mengyeensis</name>
    <dbReference type="NCBI Taxonomy" id="1302730"/>
    <lineage>
        <taxon>Bacteria</taxon>
        <taxon>Pseudomonadati</taxon>
        <taxon>Balneolota</taxon>
        <taxon>Balneolia</taxon>
        <taxon>Balneolales</taxon>
        <taxon>Balneolaceae</taxon>
        <taxon>Gracilimonas</taxon>
    </lineage>
</organism>